<dbReference type="Proteomes" id="UP000092583">
    <property type="component" value="Unassembled WGS sequence"/>
</dbReference>
<organism evidence="2 3">
    <name type="scientific">Kwoniella mangroviensis CBS 10435</name>
    <dbReference type="NCBI Taxonomy" id="1331196"/>
    <lineage>
        <taxon>Eukaryota</taxon>
        <taxon>Fungi</taxon>
        <taxon>Dikarya</taxon>
        <taxon>Basidiomycota</taxon>
        <taxon>Agaricomycotina</taxon>
        <taxon>Tremellomycetes</taxon>
        <taxon>Tremellales</taxon>
        <taxon>Cryptococcaceae</taxon>
        <taxon>Kwoniella</taxon>
    </lineage>
</organism>
<feature type="region of interest" description="Disordered" evidence="1">
    <location>
        <begin position="1"/>
        <end position="34"/>
    </location>
</feature>
<evidence type="ECO:0000256" key="1">
    <source>
        <dbReference type="SAM" id="MobiDB-lite"/>
    </source>
</evidence>
<proteinExistence type="predicted"/>
<dbReference type="AlphaFoldDB" id="A0A1B9IX03"/>
<reference evidence="3" key="2">
    <citation type="submission" date="2013-12" db="EMBL/GenBank/DDBJ databases">
        <title>Evolution of pathogenesis and genome organization in the Tremellales.</title>
        <authorList>
            <person name="Cuomo C."/>
            <person name="Litvintseva A."/>
            <person name="Heitman J."/>
            <person name="Chen Y."/>
            <person name="Sun S."/>
            <person name="Springer D."/>
            <person name="Dromer F."/>
            <person name="Young S."/>
            <person name="Zeng Q."/>
            <person name="Chapman S."/>
            <person name="Gujja S."/>
            <person name="Saif S."/>
            <person name="Birren B."/>
        </authorList>
    </citation>
    <scope>NUCLEOTIDE SEQUENCE [LARGE SCALE GENOMIC DNA]</scope>
    <source>
        <strain evidence="3">CBS 10435</strain>
    </source>
</reference>
<feature type="compositionally biased region" description="Basic and acidic residues" evidence="1">
    <location>
        <begin position="65"/>
        <end position="75"/>
    </location>
</feature>
<keyword evidence="3" id="KW-1185">Reference proteome</keyword>
<feature type="region of interest" description="Disordered" evidence="1">
    <location>
        <begin position="46"/>
        <end position="75"/>
    </location>
</feature>
<reference evidence="2 3" key="1">
    <citation type="submission" date="2013-07" db="EMBL/GenBank/DDBJ databases">
        <title>The Genome Sequence of Kwoniella mangroviensis CBS10435.</title>
        <authorList>
            <consortium name="The Broad Institute Genome Sequencing Platform"/>
            <person name="Cuomo C."/>
            <person name="Litvintseva A."/>
            <person name="Chen Y."/>
            <person name="Heitman J."/>
            <person name="Sun S."/>
            <person name="Springer D."/>
            <person name="Dromer F."/>
            <person name="Young S.K."/>
            <person name="Zeng Q."/>
            <person name="Gargeya S."/>
            <person name="Fitzgerald M."/>
            <person name="Abouelleil A."/>
            <person name="Alvarado L."/>
            <person name="Berlin A.M."/>
            <person name="Chapman S.B."/>
            <person name="Dewar J."/>
            <person name="Goldberg J."/>
            <person name="Griggs A."/>
            <person name="Gujja S."/>
            <person name="Hansen M."/>
            <person name="Howarth C."/>
            <person name="Imamovic A."/>
            <person name="Larimer J."/>
            <person name="McCowan C."/>
            <person name="Murphy C."/>
            <person name="Pearson M."/>
            <person name="Priest M."/>
            <person name="Roberts A."/>
            <person name="Saif S."/>
            <person name="Shea T."/>
            <person name="Sykes S."/>
            <person name="Wortman J."/>
            <person name="Nusbaum C."/>
            <person name="Birren B."/>
        </authorList>
    </citation>
    <scope>NUCLEOTIDE SEQUENCE [LARGE SCALE GENOMIC DNA]</scope>
    <source>
        <strain evidence="2 3">CBS 10435</strain>
    </source>
</reference>
<name>A0A1B9IX03_9TREE</name>
<evidence type="ECO:0000313" key="3">
    <source>
        <dbReference type="Proteomes" id="UP000092583"/>
    </source>
</evidence>
<protein>
    <submittedName>
        <fullName evidence="2">Uncharacterized protein</fullName>
    </submittedName>
</protein>
<gene>
    <name evidence="2" type="ORF">L486_02726</name>
</gene>
<feature type="compositionally biased region" description="Low complexity" evidence="1">
    <location>
        <begin position="11"/>
        <end position="28"/>
    </location>
</feature>
<accession>A0A1B9IX03</accession>
<evidence type="ECO:0000313" key="2">
    <source>
        <dbReference type="EMBL" id="OCF60053.1"/>
    </source>
</evidence>
<dbReference type="EMBL" id="KI669460">
    <property type="protein sequence ID" value="OCF60053.1"/>
    <property type="molecule type" value="Genomic_DNA"/>
</dbReference>
<sequence length="75" mass="7885">MPDNDTRNQPSTNPQSSNGSASSSQTTTPGSGIFSSLINSLVKVADPKNGIPGDPDGTMIAEYYSRGHENDRSTK</sequence>